<dbReference type="PROSITE" id="PS00211">
    <property type="entry name" value="ABC_TRANSPORTER_1"/>
    <property type="match status" value="1"/>
</dbReference>
<dbReference type="PANTHER" id="PTHR43776">
    <property type="entry name" value="TRANSPORT ATP-BINDING PROTEIN"/>
    <property type="match status" value="1"/>
</dbReference>
<dbReference type="GO" id="GO:0016887">
    <property type="term" value="F:ATP hydrolysis activity"/>
    <property type="evidence" value="ECO:0007669"/>
    <property type="project" value="InterPro"/>
</dbReference>
<sequence length="221" mass="24606">MLKGDNLWFRYGDRLPWVVQNRSLAVAPGEVLGLMAPSGYGKTTLGKLLAGYLPPNKGQVTLAGKPLPKKGYSPVQLIFQNPDLSVNPRWRIRQILQEGYPPKHAYLDALGIHSGWLSRYPHELSGGELQRIAIARVLNPHTRYLIADEMTAMLDANTQALIWQGVLAFVRRQQVGLVVISHDEPLLKRLCDQILVLVDGSSPQPLRHQGQGFHPTTRNAT</sequence>
<dbReference type="AlphaFoldDB" id="A0A2W4XWG4"/>
<organism evidence="6 7">
    <name type="scientific">Phormidesmis priestleyi</name>
    <dbReference type="NCBI Taxonomy" id="268141"/>
    <lineage>
        <taxon>Bacteria</taxon>
        <taxon>Bacillati</taxon>
        <taxon>Cyanobacteriota</taxon>
        <taxon>Cyanophyceae</taxon>
        <taxon>Leptolyngbyales</taxon>
        <taxon>Leptolyngbyaceae</taxon>
        <taxon>Phormidesmis</taxon>
    </lineage>
</organism>
<protein>
    <submittedName>
        <fullName evidence="6">ABC transporter ATP-binding protein</fullName>
    </submittedName>
</protein>
<dbReference type="Gene3D" id="3.40.50.300">
    <property type="entry name" value="P-loop containing nucleotide triphosphate hydrolases"/>
    <property type="match status" value="1"/>
</dbReference>
<feature type="domain" description="ABC transporter" evidence="5">
    <location>
        <begin position="2"/>
        <end position="220"/>
    </location>
</feature>
<dbReference type="InterPro" id="IPR050319">
    <property type="entry name" value="ABC_transp_ATP-bind"/>
</dbReference>
<keyword evidence="4 6" id="KW-0067">ATP-binding</keyword>
<dbReference type="Pfam" id="PF00005">
    <property type="entry name" value="ABC_tran"/>
    <property type="match status" value="1"/>
</dbReference>
<evidence type="ECO:0000313" key="7">
    <source>
        <dbReference type="Proteomes" id="UP000249794"/>
    </source>
</evidence>
<comment type="caution">
    <text evidence="6">The sequence shown here is derived from an EMBL/GenBank/DDBJ whole genome shotgun (WGS) entry which is preliminary data.</text>
</comment>
<dbReference type="EMBL" id="QBMP01000003">
    <property type="protein sequence ID" value="PZO61204.1"/>
    <property type="molecule type" value="Genomic_DNA"/>
</dbReference>
<dbReference type="GO" id="GO:0005524">
    <property type="term" value="F:ATP binding"/>
    <property type="evidence" value="ECO:0007669"/>
    <property type="project" value="UniProtKB-KW"/>
</dbReference>
<gene>
    <name evidence="6" type="ORF">DCF15_00615</name>
</gene>
<proteinExistence type="inferred from homology"/>
<evidence type="ECO:0000313" key="6">
    <source>
        <dbReference type="EMBL" id="PZO61204.1"/>
    </source>
</evidence>
<dbReference type="InterPro" id="IPR027417">
    <property type="entry name" value="P-loop_NTPase"/>
</dbReference>
<keyword evidence="2" id="KW-0813">Transport</keyword>
<name>A0A2W4XWG4_9CYAN</name>
<dbReference type="SMART" id="SM00382">
    <property type="entry name" value="AAA"/>
    <property type="match status" value="1"/>
</dbReference>
<evidence type="ECO:0000256" key="4">
    <source>
        <dbReference type="ARBA" id="ARBA00022840"/>
    </source>
</evidence>
<accession>A0A2W4XWG4</accession>
<dbReference type="SUPFAM" id="SSF52540">
    <property type="entry name" value="P-loop containing nucleoside triphosphate hydrolases"/>
    <property type="match status" value="1"/>
</dbReference>
<evidence type="ECO:0000256" key="2">
    <source>
        <dbReference type="ARBA" id="ARBA00022448"/>
    </source>
</evidence>
<dbReference type="InterPro" id="IPR003593">
    <property type="entry name" value="AAA+_ATPase"/>
</dbReference>
<comment type="similarity">
    <text evidence="1">Belongs to the ABC transporter superfamily.</text>
</comment>
<dbReference type="PROSITE" id="PS50893">
    <property type="entry name" value="ABC_TRANSPORTER_2"/>
    <property type="match status" value="1"/>
</dbReference>
<dbReference type="PANTHER" id="PTHR43776:SF7">
    <property type="entry name" value="D,D-DIPEPTIDE TRANSPORT ATP-BINDING PROTEIN DDPF-RELATED"/>
    <property type="match status" value="1"/>
</dbReference>
<keyword evidence="3" id="KW-0547">Nucleotide-binding</keyword>
<evidence type="ECO:0000256" key="3">
    <source>
        <dbReference type="ARBA" id="ARBA00022741"/>
    </source>
</evidence>
<reference evidence="7" key="1">
    <citation type="submission" date="2018-04" db="EMBL/GenBank/DDBJ databases">
        <authorList>
            <person name="Cornet L."/>
        </authorList>
    </citation>
    <scope>NUCLEOTIDE SEQUENCE [LARGE SCALE GENOMIC DNA]</scope>
</reference>
<evidence type="ECO:0000256" key="1">
    <source>
        <dbReference type="ARBA" id="ARBA00005417"/>
    </source>
</evidence>
<reference evidence="6 7" key="2">
    <citation type="submission" date="2018-06" db="EMBL/GenBank/DDBJ databases">
        <title>Metagenomic assembly of (sub)arctic Cyanobacteria and their associated microbiome from non-axenic cultures.</title>
        <authorList>
            <person name="Baurain D."/>
        </authorList>
    </citation>
    <scope>NUCLEOTIDE SEQUENCE [LARGE SCALE GENOMIC DNA]</scope>
    <source>
        <strain evidence="6">ULC027bin1</strain>
    </source>
</reference>
<dbReference type="InterPro" id="IPR017871">
    <property type="entry name" value="ABC_transporter-like_CS"/>
</dbReference>
<evidence type="ECO:0000259" key="5">
    <source>
        <dbReference type="PROSITE" id="PS50893"/>
    </source>
</evidence>
<dbReference type="InterPro" id="IPR003439">
    <property type="entry name" value="ABC_transporter-like_ATP-bd"/>
</dbReference>
<dbReference type="Proteomes" id="UP000249794">
    <property type="component" value="Unassembled WGS sequence"/>
</dbReference>
<dbReference type="GO" id="GO:0055085">
    <property type="term" value="P:transmembrane transport"/>
    <property type="evidence" value="ECO:0007669"/>
    <property type="project" value="UniProtKB-ARBA"/>
</dbReference>